<name>A0A1M5SKT5_9FLAO</name>
<reference evidence="10" key="1">
    <citation type="submission" date="2016-11" db="EMBL/GenBank/DDBJ databases">
        <authorList>
            <person name="Jaros S."/>
            <person name="Januszkiewicz K."/>
            <person name="Wedrychowicz H."/>
        </authorList>
    </citation>
    <scope>NUCLEOTIDE SEQUENCE [LARGE SCALE GENOMIC DNA]</scope>
    <source>
        <strain evidence="10">DSM 19859</strain>
    </source>
</reference>
<protein>
    <recommendedName>
        <fullName evidence="8">ADP,ATP carrier protein</fullName>
    </recommendedName>
</protein>
<feature type="transmembrane region" description="Helical" evidence="8">
    <location>
        <begin position="62"/>
        <end position="83"/>
    </location>
</feature>
<evidence type="ECO:0000256" key="6">
    <source>
        <dbReference type="ARBA" id="ARBA00022989"/>
    </source>
</evidence>
<gene>
    <name evidence="9" type="ORF">DSM01_2397</name>
    <name evidence="10" type="ORF">SAMN04487999_0079</name>
</gene>
<dbReference type="PANTHER" id="PTHR43596:SF1">
    <property type="entry name" value="ADP,ATP CARRIER PROTEIN"/>
    <property type="match status" value="1"/>
</dbReference>
<comment type="similarity">
    <text evidence="8">Belongs to the ADP/ATP translocase tlc family.</text>
</comment>
<evidence type="ECO:0000256" key="2">
    <source>
        <dbReference type="ARBA" id="ARBA00022448"/>
    </source>
</evidence>
<dbReference type="EMBL" id="FQXT01000001">
    <property type="protein sequence ID" value="SHH39154.1"/>
    <property type="molecule type" value="Genomic_DNA"/>
</dbReference>
<dbReference type="GO" id="GO:0005471">
    <property type="term" value="F:ATP:ADP antiporter activity"/>
    <property type="evidence" value="ECO:0007669"/>
    <property type="project" value="InterPro"/>
</dbReference>
<dbReference type="InterPro" id="IPR036259">
    <property type="entry name" value="MFS_trans_sf"/>
</dbReference>
<keyword evidence="3 8" id="KW-0812">Transmembrane</keyword>
<feature type="transmembrane region" description="Helical" evidence="8">
    <location>
        <begin position="157"/>
        <end position="175"/>
    </location>
</feature>
<dbReference type="GO" id="GO:0016020">
    <property type="term" value="C:membrane"/>
    <property type="evidence" value="ECO:0007669"/>
    <property type="project" value="UniProtKB-SubCell"/>
</dbReference>
<keyword evidence="12" id="KW-1185">Reference proteome</keyword>
<dbReference type="STRING" id="573501.SAMN04487999_0079"/>
<evidence type="ECO:0000256" key="8">
    <source>
        <dbReference type="RuleBase" id="RU363121"/>
    </source>
</evidence>
<evidence type="ECO:0000256" key="5">
    <source>
        <dbReference type="ARBA" id="ARBA00022840"/>
    </source>
</evidence>
<comment type="subcellular location">
    <subcellularLocation>
        <location evidence="1 8">Membrane</location>
        <topology evidence="1 8">Multi-pass membrane protein</topology>
    </subcellularLocation>
</comment>
<reference evidence="9 12" key="3">
    <citation type="submission" date="2018-07" db="EMBL/GenBank/DDBJ databases">
        <title>Leeuwenhoekiella genomics.</title>
        <authorList>
            <person name="Tahon G."/>
            <person name="Willems A."/>
        </authorList>
    </citation>
    <scope>NUCLEOTIDE SEQUENCE [LARGE SCALE GENOMIC DNA]</scope>
    <source>
        <strain evidence="9 12">LMG 24856</strain>
    </source>
</reference>
<sequence>MQLYVFLIITILLIVKPTVNALFLKGLGADSLAFGYLLIAATAIVTSYFYNQAVRRYSLRRIMVSSLVFFALAFVFLAVLYKLNAIGAIALYIFYVISGIFAVLTTSQFWLLANMVFNAREAKRLFGFIGSGAIAGGIFGGYLTTILVPYIGNGNMLLIAALFIISCIPLLSLIYKKGYVSRASISESSNHSLGDSAYKLLLKSRHLTYLALIIGLGVIVAKLVDFQFSDFAARSIPDADQLASFFGFWFSTFNLVSLGIQLFLTNRVVEKLGVNSSLLILPLGIALGSLLFLTFPELWVLIIIKGIDGSFKQSVNKAATELAMVPVSLEIKNRTKSFIDVVVDSVATGIAGCLLIFVIKGLSLPSNYVTVIIIFLILVWIVGIFRVRDSYFKSFRQSLKEAVEVTEGVPRRKRKSPLELGKRILSNGNPLQIVEYLNHLNKRNAKILKQKIIPLLNHVDDAVKIAAINQLYHYPEGTALEAVRDMVHLKDDEVVYAAMNYLILHTSLNDSRIFDSYLNHSSDYIAHAALLCLAKEARNNQQIASRYNLELRIELWLAELELPDSDHRPEELSFLLESIGYAQMPQFYSFISANFNNRNPHIVSHAIIAAGISRAPQFIDALIDFLTVKQYRKDAIAALIAYGESISEILLAREAEKLLKNNAKKYIPAVIQTFETQASVRVLLRLLQSRDNLIRRASAKSLHKLKGKNPKLNYFPKTVFRLLLQYTFEYRDIVSSRKVIKSNFNAKAYDRLPEDDQTELLQAREGLLEVLDRQLSLRIETIFQLLAVYYSRKDLDVAYKGFVSTDRDTRANAIEFLDNILSPKLKHSLLPLLELAIIEDVDVYQEILEDDISFNKALIKLIEVGDGNLRLPVIYLIQFLGDTSFLPLLAELKITAKNRDVRSFASLALKKLQPALLDTTTGTSLGS</sequence>
<feature type="transmembrane region" description="Helical" evidence="8">
    <location>
        <begin position="125"/>
        <end position="151"/>
    </location>
</feature>
<feature type="transmembrane region" description="Helical" evidence="8">
    <location>
        <begin position="366"/>
        <end position="387"/>
    </location>
</feature>
<dbReference type="PANTHER" id="PTHR43596">
    <property type="entry name" value="ADP,ATP CARRIER PROTEIN"/>
    <property type="match status" value="1"/>
</dbReference>
<evidence type="ECO:0000256" key="4">
    <source>
        <dbReference type="ARBA" id="ARBA00022741"/>
    </source>
</evidence>
<dbReference type="Gene3D" id="1.20.1250.20">
    <property type="entry name" value="MFS general substrate transporter like domains"/>
    <property type="match status" value="2"/>
</dbReference>
<feature type="transmembrane region" description="Helical" evidence="8">
    <location>
        <begin position="338"/>
        <end position="359"/>
    </location>
</feature>
<dbReference type="SUPFAM" id="SSF48371">
    <property type="entry name" value="ARM repeat"/>
    <property type="match status" value="1"/>
</dbReference>
<keyword evidence="6 8" id="KW-1133">Transmembrane helix</keyword>
<dbReference type="OrthoDB" id="1132709at2"/>
<dbReference type="Proteomes" id="UP000290037">
    <property type="component" value="Unassembled WGS sequence"/>
</dbReference>
<organism evidence="10 11">
    <name type="scientific">Leeuwenhoekiella palythoae</name>
    <dbReference type="NCBI Taxonomy" id="573501"/>
    <lineage>
        <taxon>Bacteria</taxon>
        <taxon>Pseudomonadati</taxon>
        <taxon>Bacteroidota</taxon>
        <taxon>Flavobacteriia</taxon>
        <taxon>Flavobacteriales</taxon>
        <taxon>Flavobacteriaceae</taxon>
        <taxon>Leeuwenhoekiella</taxon>
    </lineage>
</organism>
<keyword evidence="7 8" id="KW-0472">Membrane</keyword>
<keyword evidence="2 8" id="KW-0813">Transport</keyword>
<feature type="transmembrane region" description="Helical" evidence="8">
    <location>
        <begin position="31"/>
        <end position="50"/>
    </location>
</feature>
<dbReference type="Proteomes" id="UP000184240">
    <property type="component" value="Unassembled WGS sequence"/>
</dbReference>
<evidence type="ECO:0000313" key="11">
    <source>
        <dbReference type="Proteomes" id="UP000184240"/>
    </source>
</evidence>
<dbReference type="AlphaFoldDB" id="A0A1M5SKT5"/>
<dbReference type="InterPro" id="IPR016024">
    <property type="entry name" value="ARM-type_fold"/>
</dbReference>
<evidence type="ECO:0000256" key="7">
    <source>
        <dbReference type="ARBA" id="ARBA00023136"/>
    </source>
</evidence>
<reference evidence="11" key="2">
    <citation type="submission" date="2016-11" db="EMBL/GenBank/DDBJ databases">
        <authorList>
            <person name="Varghese N."/>
            <person name="Submissions S."/>
        </authorList>
    </citation>
    <scope>NUCLEOTIDE SEQUENCE [LARGE SCALE GENOMIC DNA]</scope>
    <source>
        <strain evidence="11">DSM 19859</strain>
    </source>
</reference>
<evidence type="ECO:0000313" key="9">
    <source>
        <dbReference type="EMBL" id="RXG28935.1"/>
    </source>
</evidence>
<keyword evidence="4 8" id="KW-0547">Nucleotide-binding</keyword>
<accession>A0A1M5SKT5</accession>
<feature type="transmembrane region" description="Helical" evidence="8">
    <location>
        <begin position="244"/>
        <end position="266"/>
    </location>
</feature>
<dbReference type="Gene3D" id="1.25.10.10">
    <property type="entry name" value="Leucine-rich Repeat Variant"/>
    <property type="match status" value="1"/>
</dbReference>
<keyword evidence="5 8" id="KW-0067">ATP-binding</keyword>
<feature type="transmembrane region" description="Helical" evidence="8">
    <location>
        <begin position="278"/>
        <end position="304"/>
    </location>
</feature>
<dbReference type="RefSeq" id="WP_084673009.1">
    <property type="nucleotide sequence ID" value="NZ_FQXT01000001.1"/>
</dbReference>
<feature type="transmembrane region" description="Helical" evidence="8">
    <location>
        <begin position="89"/>
        <end position="113"/>
    </location>
</feature>
<dbReference type="SUPFAM" id="SSF103473">
    <property type="entry name" value="MFS general substrate transporter"/>
    <property type="match status" value="1"/>
</dbReference>
<dbReference type="CDD" id="cd06174">
    <property type="entry name" value="MFS"/>
    <property type="match status" value="1"/>
</dbReference>
<evidence type="ECO:0000313" key="10">
    <source>
        <dbReference type="EMBL" id="SHH39154.1"/>
    </source>
</evidence>
<evidence type="ECO:0000256" key="3">
    <source>
        <dbReference type="ARBA" id="ARBA00022692"/>
    </source>
</evidence>
<evidence type="ECO:0000313" key="12">
    <source>
        <dbReference type="Proteomes" id="UP000290037"/>
    </source>
</evidence>
<dbReference type="GO" id="GO:0005524">
    <property type="term" value="F:ATP binding"/>
    <property type="evidence" value="ECO:0007669"/>
    <property type="project" value="UniProtKB-KW"/>
</dbReference>
<feature type="transmembrane region" description="Helical" evidence="8">
    <location>
        <begin position="207"/>
        <end position="224"/>
    </location>
</feature>
<evidence type="ECO:0000256" key="1">
    <source>
        <dbReference type="ARBA" id="ARBA00004141"/>
    </source>
</evidence>
<dbReference type="Pfam" id="PF03219">
    <property type="entry name" value="TLC"/>
    <property type="match status" value="2"/>
</dbReference>
<dbReference type="InterPro" id="IPR011989">
    <property type="entry name" value="ARM-like"/>
</dbReference>
<proteinExistence type="inferred from homology"/>
<dbReference type="EMBL" id="QOVN01000004">
    <property type="protein sequence ID" value="RXG28935.1"/>
    <property type="molecule type" value="Genomic_DNA"/>
</dbReference>
<dbReference type="InterPro" id="IPR004667">
    <property type="entry name" value="ADP_ATP_car_bac_type"/>
</dbReference>